<evidence type="ECO:0000256" key="3">
    <source>
        <dbReference type="ARBA" id="ARBA00023002"/>
    </source>
</evidence>
<evidence type="ECO:0000259" key="5">
    <source>
        <dbReference type="Pfam" id="PF02771"/>
    </source>
</evidence>
<proteinExistence type="predicted"/>
<evidence type="ECO:0000256" key="1">
    <source>
        <dbReference type="ARBA" id="ARBA00022630"/>
    </source>
</evidence>
<dbReference type="RefSeq" id="WP_218600678.1">
    <property type="nucleotide sequence ID" value="NZ_JADQDJ010000001.1"/>
</dbReference>
<comment type="caution">
    <text evidence="6">The sequence shown here is derived from an EMBL/GenBank/DDBJ whole genome shotgun (WGS) entry which is preliminary data.</text>
</comment>
<keyword evidence="7" id="KW-1185">Reference proteome</keyword>
<protein>
    <submittedName>
        <fullName evidence="6">Acyl-CoA/acyl-ACP dehydrogenase</fullName>
    </submittedName>
</protein>
<accession>A0ABS6V1F5</accession>
<sequence>MDLDLTPDQRSLAAGARSFLTAQCPPSRVRAAWDDGAGLDRALWAQLAEVGFLGVAVPERFGGLGCGDLEVAVLLEEAGRAALPVPLAETALAALTLADHGSADQRERWLPAIASGAAVATVALPGHPLVACAADADLLIVAAPDGLHAVERGRWTSVAQPAFDLSRRLASVTADTGPDTLLPGTGPALRLLDRAAVANAALLLGVASHLVDVTVGYVGQRHQFGRPVGSFQAVKHRLADAHVAVQMARPAVRVAAHLLATDDPEATAAAAVAAVAASDAGRAANEHALQCHGGIGFTWEHDLHLWLTRGKALELACGTPAAHRARLAAALFDGPVHQSHHGRPTT</sequence>
<keyword evidence="3" id="KW-0560">Oxidoreductase</keyword>
<evidence type="ECO:0000259" key="4">
    <source>
        <dbReference type="Pfam" id="PF00441"/>
    </source>
</evidence>
<dbReference type="EMBL" id="JADQDK010000001">
    <property type="protein sequence ID" value="MBW0138352.1"/>
    <property type="molecule type" value="Genomic_DNA"/>
</dbReference>
<evidence type="ECO:0000256" key="2">
    <source>
        <dbReference type="ARBA" id="ARBA00022827"/>
    </source>
</evidence>
<dbReference type="Pfam" id="PF02771">
    <property type="entry name" value="Acyl-CoA_dh_N"/>
    <property type="match status" value="1"/>
</dbReference>
<feature type="domain" description="Acyl-CoA dehydrogenase/oxidase C-terminal" evidence="4">
    <location>
        <begin position="188"/>
        <end position="331"/>
    </location>
</feature>
<name>A0ABS6V1F5_9PSEU</name>
<dbReference type="Proteomes" id="UP000694287">
    <property type="component" value="Unassembled WGS sequence"/>
</dbReference>
<dbReference type="PANTHER" id="PTHR43884">
    <property type="entry name" value="ACYL-COA DEHYDROGENASE"/>
    <property type="match status" value="1"/>
</dbReference>
<dbReference type="Pfam" id="PF00441">
    <property type="entry name" value="Acyl-CoA_dh_1"/>
    <property type="match status" value="1"/>
</dbReference>
<organism evidence="6 7">
    <name type="scientific">Pseudonocardia abyssalis</name>
    <dbReference type="NCBI Taxonomy" id="2792008"/>
    <lineage>
        <taxon>Bacteria</taxon>
        <taxon>Bacillati</taxon>
        <taxon>Actinomycetota</taxon>
        <taxon>Actinomycetes</taxon>
        <taxon>Pseudonocardiales</taxon>
        <taxon>Pseudonocardiaceae</taxon>
        <taxon>Pseudonocardia</taxon>
    </lineage>
</organism>
<dbReference type="PANTHER" id="PTHR43884:SF20">
    <property type="entry name" value="ACYL-COA DEHYDROGENASE FADE28"/>
    <property type="match status" value="1"/>
</dbReference>
<dbReference type="InterPro" id="IPR013786">
    <property type="entry name" value="AcylCoA_DH/ox_N"/>
</dbReference>
<reference evidence="6 7" key="1">
    <citation type="submission" date="2020-11" db="EMBL/GenBank/DDBJ databases">
        <title>Pseudonocardia abyssalis sp. nov. and Pseudonocardia oceani sp. nov., description and phylogenomic analysis of two novel actinomycetes isolated from the deep Southern Ocean.</title>
        <authorList>
            <person name="Parra J."/>
        </authorList>
    </citation>
    <scope>NUCLEOTIDE SEQUENCE [LARGE SCALE GENOMIC DNA]</scope>
    <source>
        <strain evidence="6 7">KRD-168</strain>
    </source>
</reference>
<dbReference type="InterPro" id="IPR009075">
    <property type="entry name" value="AcylCo_DH/oxidase_C"/>
</dbReference>
<gene>
    <name evidence="6" type="ORF">I4I81_29395</name>
</gene>
<feature type="domain" description="Acyl-CoA dehydrogenase/oxidase N-terminal" evidence="5">
    <location>
        <begin position="6"/>
        <end position="116"/>
    </location>
</feature>
<evidence type="ECO:0000313" key="7">
    <source>
        <dbReference type="Proteomes" id="UP000694287"/>
    </source>
</evidence>
<keyword evidence="1" id="KW-0285">Flavoprotein</keyword>
<evidence type="ECO:0000313" key="6">
    <source>
        <dbReference type="EMBL" id="MBW0138352.1"/>
    </source>
</evidence>
<keyword evidence="2" id="KW-0274">FAD</keyword>